<dbReference type="PROSITE" id="PS50404">
    <property type="entry name" value="GST_NTER"/>
    <property type="match status" value="1"/>
</dbReference>
<dbReference type="OrthoDB" id="4951845at2759"/>
<keyword evidence="2 5" id="KW-0808">Transferase</keyword>
<proteinExistence type="inferred from homology"/>
<evidence type="ECO:0000313" key="8">
    <source>
        <dbReference type="EMBL" id="EEF52176.1"/>
    </source>
</evidence>
<accession>B9R999</accession>
<dbReference type="InterPro" id="IPR004045">
    <property type="entry name" value="Glutathione_S-Trfase_N"/>
</dbReference>
<dbReference type="InterPro" id="IPR036249">
    <property type="entry name" value="Thioredoxin-like_sf"/>
</dbReference>
<gene>
    <name evidence="8" type="ORF">RCOM_1515070</name>
</gene>
<dbReference type="FunFam" id="1.20.1050.10:FF:000016">
    <property type="entry name" value="Glutathione S-transferase U9"/>
    <property type="match status" value="1"/>
</dbReference>
<dbReference type="KEGG" id="rcu:8277424"/>
<evidence type="ECO:0000259" key="6">
    <source>
        <dbReference type="PROSITE" id="PS50404"/>
    </source>
</evidence>
<dbReference type="CDD" id="cd03058">
    <property type="entry name" value="GST_N_Tau"/>
    <property type="match status" value="1"/>
</dbReference>
<dbReference type="GO" id="GO:0006749">
    <property type="term" value="P:glutathione metabolic process"/>
    <property type="evidence" value="ECO:0000318"/>
    <property type="project" value="GO_Central"/>
</dbReference>
<feature type="domain" description="GST C-terminal" evidence="7">
    <location>
        <begin position="90"/>
        <end position="231"/>
    </location>
</feature>
<dbReference type="EC" id="2.5.1.18" evidence="5"/>
<dbReference type="eggNOG" id="KOG0406">
    <property type="taxonomic scope" value="Eukaryota"/>
</dbReference>
<dbReference type="SFLD" id="SFLDS00019">
    <property type="entry name" value="Glutathione_Transferase_(cytos"/>
    <property type="match status" value="1"/>
</dbReference>
<protein>
    <recommendedName>
        <fullName evidence="5">Glutathione S-transferase</fullName>
        <ecNumber evidence="5">2.5.1.18</ecNumber>
    </recommendedName>
</protein>
<dbReference type="InterPro" id="IPR045074">
    <property type="entry name" value="GST_C_Tau"/>
</dbReference>
<dbReference type="SFLD" id="SFLDG01152">
    <property type="entry name" value="Main.3:_Omega-_and_Tau-like"/>
    <property type="match status" value="1"/>
</dbReference>
<feature type="domain" description="GST N-terminal" evidence="6">
    <location>
        <begin position="5"/>
        <end position="84"/>
    </location>
</feature>
<evidence type="ECO:0000313" key="9">
    <source>
        <dbReference type="Proteomes" id="UP000008311"/>
    </source>
</evidence>
<sequence>MGEENKVTLHGTWGSPFTKRVELALKLKGITFNYVEEDLRNKSQLLLHYNPVHKKVPVLVHNGRPIAESFVIIEYIDETWKSGPKLLPEDPYGRAKVRFWANYIQQKLFDTMFLVITTNGEAQDKAGKEVMENLKVLENGMKDFLQDGIPTINSENVGLVDIIMCSLFSPHKAQEEVLGVKIIDPDKTPLIFSWITSINELPAVKEITPPHEKLVELLQFLRQKYGQPSTA</sequence>
<evidence type="ECO:0000256" key="1">
    <source>
        <dbReference type="ARBA" id="ARBA00022575"/>
    </source>
</evidence>
<name>B9R999_RICCO</name>
<evidence type="ECO:0000256" key="3">
    <source>
        <dbReference type="ARBA" id="ARBA00025743"/>
    </source>
</evidence>
<dbReference type="InterPro" id="IPR045073">
    <property type="entry name" value="Omega/Tau-like"/>
</dbReference>
<evidence type="ECO:0000256" key="4">
    <source>
        <dbReference type="ARBA" id="ARBA00047960"/>
    </source>
</evidence>
<keyword evidence="5" id="KW-0963">Cytoplasm</keyword>
<dbReference type="FunCoup" id="B9R999">
    <property type="interactions" value="83"/>
</dbReference>
<dbReference type="PANTHER" id="PTHR11260">
    <property type="entry name" value="GLUTATHIONE S-TRANSFERASE, GST, SUPERFAMILY, GST DOMAIN CONTAINING"/>
    <property type="match status" value="1"/>
</dbReference>
<evidence type="ECO:0000259" key="7">
    <source>
        <dbReference type="PROSITE" id="PS50405"/>
    </source>
</evidence>
<keyword evidence="1" id="KW-0216">Detoxification</keyword>
<comment type="similarity">
    <text evidence="3">Belongs to the GST superfamily. Tau family.</text>
</comment>
<dbReference type="GO" id="GO:0005737">
    <property type="term" value="C:cytoplasm"/>
    <property type="evidence" value="ECO:0000318"/>
    <property type="project" value="GO_Central"/>
</dbReference>
<organism evidence="8 9">
    <name type="scientific">Ricinus communis</name>
    <name type="common">Castor bean</name>
    <dbReference type="NCBI Taxonomy" id="3988"/>
    <lineage>
        <taxon>Eukaryota</taxon>
        <taxon>Viridiplantae</taxon>
        <taxon>Streptophyta</taxon>
        <taxon>Embryophyta</taxon>
        <taxon>Tracheophyta</taxon>
        <taxon>Spermatophyta</taxon>
        <taxon>Magnoliopsida</taxon>
        <taxon>eudicotyledons</taxon>
        <taxon>Gunneridae</taxon>
        <taxon>Pentapetalae</taxon>
        <taxon>rosids</taxon>
        <taxon>fabids</taxon>
        <taxon>Malpighiales</taxon>
        <taxon>Euphorbiaceae</taxon>
        <taxon>Acalyphoideae</taxon>
        <taxon>Acalypheae</taxon>
        <taxon>Ricinus</taxon>
    </lineage>
</organism>
<dbReference type="EMBL" id="EQ973773">
    <property type="protein sequence ID" value="EEF52176.1"/>
    <property type="molecule type" value="Genomic_DNA"/>
</dbReference>
<dbReference type="InterPro" id="IPR036282">
    <property type="entry name" value="Glutathione-S-Trfase_C_sf"/>
</dbReference>
<dbReference type="Proteomes" id="UP000008311">
    <property type="component" value="Unassembled WGS sequence"/>
</dbReference>
<keyword evidence="9" id="KW-1185">Reference proteome</keyword>
<dbReference type="InterPro" id="IPR040079">
    <property type="entry name" value="Glutathione_S-Trfase"/>
</dbReference>
<dbReference type="GO" id="GO:0005829">
    <property type="term" value="C:cytosol"/>
    <property type="evidence" value="ECO:0007669"/>
    <property type="project" value="UniProtKB-SubCell"/>
</dbReference>
<dbReference type="SUPFAM" id="SSF47616">
    <property type="entry name" value="GST C-terminal domain-like"/>
    <property type="match status" value="1"/>
</dbReference>
<dbReference type="GO" id="GO:0004364">
    <property type="term" value="F:glutathione transferase activity"/>
    <property type="evidence" value="ECO:0000318"/>
    <property type="project" value="GO_Central"/>
</dbReference>
<evidence type="ECO:0000256" key="2">
    <source>
        <dbReference type="ARBA" id="ARBA00022679"/>
    </source>
</evidence>
<dbReference type="AlphaFoldDB" id="B9R999"/>
<comment type="catalytic activity">
    <reaction evidence="4 5">
        <text>RX + glutathione = an S-substituted glutathione + a halide anion + H(+)</text>
        <dbReference type="Rhea" id="RHEA:16437"/>
        <dbReference type="ChEBI" id="CHEBI:15378"/>
        <dbReference type="ChEBI" id="CHEBI:16042"/>
        <dbReference type="ChEBI" id="CHEBI:17792"/>
        <dbReference type="ChEBI" id="CHEBI:57925"/>
        <dbReference type="ChEBI" id="CHEBI:90779"/>
        <dbReference type="EC" id="2.5.1.18"/>
    </reaction>
</comment>
<dbReference type="SUPFAM" id="SSF52833">
    <property type="entry name" value="Thioredoxin-like"/>
    <property type="match status" value="1"/>
</dbReference>
<reference evidence="9" key="1">
    <citation type="journal article" date="2010" name="Nat. Biotechnol.">
        <title>Draft genome sequence of the oilseed species Ricinus communis.</title>
        <authorList>
            <person name="Chan A.P."/>
            <person name="Crabtree J."/>
            <person name="Zhao Q."/>
            <person name="Lorenzi H."/>
            <person name="Orvis J."/>
            <person name="Puiu D."/>
            <person name="Melake-Berhan A."/>
            <person name="Jones K.M."/>
            <person name="Redman J."/>
            <person name="Chen G."/>
            <person name="Cahoon E.B."/>
            <person name="Gedil M."/>
            <person name="Stanke M."/>
            <person name="Haas B.J."/>
            <person name="Wortman J.R."/>
            <person name="Fraser-Liggett C.M."/>
            <person name="Ravel J."/>
            <person name="Rabinowicz P.D."/>
        </authorList>
    </citation>
    <scope>NUCLEOTIDE SEQUENCE [LARGE SCALE GENOMIC DNA]</scope>
    <source>
        <strain evidence="9">cv. Hale</strain>
    </source>
</reference>
<dbReference type="OMA" id="WASTYVK"/>
<dbReference type="PANTHER" id="PTHR11260:SF711">
    <property type="entry name" value="GLUTATHIONE S-TRANSFERASE U9"/>
    <property type="match status" value="1"/>
</dbReference>
<dbReference type="SFLD" id="SFLDG00358">
    <property type="entry name" value="Main_(cytGST)"/>
    <property type="match status" value="1"/>
</dbReference>
<dbReference type="GO" id="GO:0009407">
    <property type="term" value="P:toxin catabolic process"/>
    <property type="evidence" value="ECO:0007669"/>
    <property type="project" value="UniProtKB-ARBA"/>
</dbReference>
<comment type="subcellular location">
    <subcellularLocation>
        <location evidence="5">Cytoplasm</location>
        <location evidence="5">Cytosol</location>
    </subcellularLocation>
</comment>
<dbReference type="InterPro" id="IPR010987">
    <property type="entry name" value="Glutathione-S-Trfase_C-like"/>
</dbReference>
<dbReference type="Gene3D" id="3.40.30.10">
    <property type="entry name" value="Glutaredoxin"/>
    <property type="match status" value="1"/>
</dbReference>
<dbReference type="CDD" id="cd03185">
    <property type="entry name" value="GST_C_Tau"/>
    <property type="match status" value="1"/>
</dbReference>
<dbReference type="Pfam" id="PF02798">
    <property type="entry name" value="GST_N"/>
    <property type="match status" value="1"/>
</dbReference>
<dbReference type="STRING" id="3988.B9R999"/>
<dbReference type="InParanoid" id="B9R999"/>
<comment type="function">
    <text evidence="5">Is involved in the conjugation of reduced glutathione to a wide number of exogenous and endogenous hydrophobic electrophiles.</text>
</comment>
<dbReference type="PROSITE" id="PS50405">
    <property type="entry name" value="GST_CTER"/>
    <property type="match status" value="1"/>
</dbReference>
<dbReference type="Gene3D" id="1.20.1050.10">
    <property type="match status" value="1"/>
</dbReference>
<evidence type="ECO:0000256" key="5">
    <source>
        <dbReference type="RuleBase" id="RU369102"/>
    </source>
</evidence>
<keyword evidence="8" id="KW-0456">Lyase</keyword>
<dbReference type="GO" id="GO:0016829">
    <property type="term" value="F:lyase activity"/>
    <property type="evidence" value="ECO:0007669"/>
    <property type="project" value="UniProtKB-KW"/>
</dbReference>
<dbReference type="FunFam" id="3.40.30.10:FF:000197">
    <property type="entry name" value="Glutathione S-transferase U10"/>
    <property type="match status" value="1"/>
</dbReference>